<feature type="transmembrane region" description="Helical" evidence="2">
    <location>
        <begin position="43"/>
        <end position="64"/>
    </location>
</feature>
<organism evidence="3">
    <name type="scientific">Tunturiibacter gelidiferens</name>
    <dbReference type="NCBI Taxonomy" id="3069689"/>
    <lineage>
        <taxon>Bacteria</taxon>
        <taxon>Pseudomonadati</taxon>
        <taxon>Acidobacteriota</taxon>
        <taxon>Terriglobia</taxon>
        <taxon>Terriglobales</taxon>
        <taxon>Acidobacteriaceae</taxon>
        <taxon>Tunturiibacter</taxon>
    </lineage>
</organism>
<dbReference type="RefSeq" id="WP_353071859.1">
    <property type="nucleotide sequence ID" value="NZ_CP132938.1"/>
</dbReference>
<feature type="compositionally biased region" description="Low complexity" evidence="1">
    <location>
        <begin position="224"/>
        <end position="250"/>
    </location>
</feature>
<feature type="region of interest" description="Disordered" evidence="1">
    <location>
        <begin position="211"/>
        <end position="250"/>
    </location>
</feature>
<keyword evidence="2" id="KW-1133">Transmembrane helix</keyword>
<evidence type="ECO:0000313" key="3">
    <source>
        <dbReference type="EMBL" id="XCB21827.1"/>
    </source>
</evidence>
<keyword evidence="2" id="KW-0472">Membrane</keyword>
<reference evidence="3" key="2">
    <citation type="journal article" date="2024" name="Environ. Microbiol.">
        <title>Genome analysis and description of Tunturibacter gen. nov. expands the diversity of Terriglobia in tundra soils.</title>
        <authorList>
            <person name="Messyasz A."/>
            <person name="Mannisto M.K."/>
            <person name="Kerkhof L.J."/>
            <person name="Haggblom M.M."/>
        </authorList>
    </citation>
    <scope>NUCLEOTIDE SEQUENCE</scope>
    <source>
        <strain evidence="3">M8UP39</strain>
    </source>
</reference>
<evidence type="ECO:0000256" key="1">
    <source>
        <dbReference type="SAM" id="MobiDB-lite"/>
    </source>
</evidence>
<feature type="region of interest" description="Disordered" evidence="1">
    <location>
        <begin position="317"/>
        <end position="402"/>
    </location>
</feature>
<proteinExistence type="predicted"/>
<name>A0AAU7YZ87_9BACT</name>
<dbReference type="SUPFAM" id="SSF54523">
    <property type="entry name" value="Pili subunits"/>
    <property type="match status" value="1"/>
</dbReference>
<dbReference type="Gene3D" id="3.30.700.10">
    <property type="entry name" value="Glycoprotein, Type 4 Pilin"/>
    <property type="match status" value="1"/>
</dbReference>
<dbReference type="KEGG" id="tgi:RBB81_19905"/>
<accession>A0AAU7YZ87</accession>
<evidence type="ECO:0000256" key="2">
    <source>
        <dbReference type="SAM" id="Phobius"/>
    </source>
</evidence>
<dbReference type="InterPro" id="IPR045584">
    <property type="entry name" value="Pilin-like"/>
</dbReference>
<gene>
    <name evidence="3" type="ORF">RBB81_19905</name>
</gene>
<feature type="compositionally biased region" description="Low complexity" evidence="1">
    <location>
        <begin position="355"/>
        <end position="402"/>
    </location>
</feature>
<feature type="compositionally biased region" description="Gly residues" evidence="1">
    <location>
        <begin position="317"/>
        <end position="354"/>
    </location>
</feature>
<dbReference type="AlphaFoldDB" id="A0AAU7YZ87"/>
<reference evidence="3" key="1">
    <citation type="submission" date="2023-08" db="EMBL/GenBank/DDBJ databases">
        <authorList>
            <person name="Messyasz A."/>
            <person name="Mannisto M.K."/>
            <person name="Kerkhof L.J."/>
            <person name="Haggblom M."/>
        </authorList>
    </citation>
    <scope>NUCLEOTIDE SEQUENCE</scope>
    <source>
        <strain evidence="3">M8UP39</strain>
    </source>
</reference>
<sequence>MRKLRPGFRLGDRNPRVCAKGDLRVGDLHIDDLHIDVRHGEQGFMLVGLIVAIFIILLVLGIAAPKMAQELRREKEVEAVHRGNQYVRAIQLYYRKNNSYPGTMDALAKGTPVKYLRQEYVDPFTGKADWRLIHVGEAKTTVKGFFGKPLTGLAPGLGSAAGLASPGAAGAGAAGSSSAFGSSSGSAFGSSGAGSGSSAFGGSSGTTLGGTSSAGATSGGTTGAGSSSPGAASGATGSTDSSGAASTGTGTNSTLGSAAGIASQSTGGFSGGGAPFVGVGIPKEGTSIKVLNEQTSYNTWEFIYDPRIEQMKAAAGLQGGGTQGLGSAGGLSSGVGGAGTGTGTSGFGSSGSSGFGSSPSSGFGSSPSSGFGSSPSSGFGSSPASGSQGSGTTTPTTPQQPQ</sequence>
<dbReference type="EMBL" id="CP132938">
    <property type="protein sequence ID" value="XCB21827.1"/>
    <property type="molecule type" value="Genomic_DNA"/>
</dbReference>
<keyword evidence="2" id="KW-0812">Transmembrane</keyword>
<protein>
    <submittedName>
        <fullName evidence="3">Type II secretion system protein</fullName>
    </submittedName>
</protein>